<keyword evidence="3" id="KW-1185">Reference proteome</keyword>
<feature type="domain" description="CHK kinase-like" evidence="1">
    <location>
        <begin position="126"/>
        <end position="292"/>
    </location>
</feature>
<dbReference type="PANTHER" id="PTHR11012:SF55">
    <property type="entry name" value="BHLH DOMAIN-CONTAINING PROTEIN"/>
    <property type="match status" value="1"/>
</dbReference>
<dbReference type="Pfam" id="PF02958">
    <property type="entry name" value="EcKL"/>
    <property type="match status" value="1"/>
</dbReference>
<dbReference type="InterPro" id="IPR011009">
    <property type="entry name" value="Kinase-like_dom_sf"/>
</dbReference>
<dbReference type="SMART" id="SM00587">
    <property type="entry name" value="CHK"/>
    <property type="match status" value="1"/>
</dbReference>
<gene>
    <name evidence="2" type="ORF">ANN_02564</name>
</gene>
<evidence type="ECO:0000313" key="3">
    <source>
        <dbReference type="Proteomes" id="UP001148838"/>
    </source>
</evidence>
<dbReference type="InterPro" id="IPR015897">
    <property type="entry name" value="CHK_kinase-like"/>
</dbReference>
<sequence length="293" mass="33732">FITLTKTSYTTMQEINQQDLESLLHPQLGNEVIVESFTSKPLTQPGENYGSTMLALEVNIIKGEDKATRRKLNLVAKLVPPPGFLWKVFDPPTTAWKEILCYISMLWCSYNLSKEIGEKADENAVLLLENLKTLNYRLGDRKKGLDLTHTRLAVSQLARFHAISIALKKLKPQVFKDIVLKACRPRNFDISEEERRANTPTLINSVKIIPECEMYVDRVLEAINMGIKRQFDKSLHAPCELYATIIHSDFWVNNMMFKYDPNNENIPVDIKFVDFQIVLEISYFSCTQVQKKE</sequence>
<dbReference type="Proteomes" id="UP001148838">
    <property type="component" value="Unassembled WGS sequence"/>
</dbReference>
<dbReference type="EMBL" id="JAJSOF020000001">
    <property type="protein sequence ID" value="KAJ4451124.1"/>
    <property type="molecule type" value="Genomic_DNA"/>
</dbReference>
<evidence type="ECO:0000259" key="1">
    <source>
        <dbReference type="SMART" id="SM00587"/>
    </source>
</evidence>
<reference evidence="2 3" key="1">
    <citation type="journal article" date="2022" name="Allergy">
        <title>Genome assembly and annotation of Periplaneta americana reveal a comprehensive cockroach allergen profile.</title>
        <authorList>
            <person name="Wang L."/>
            <person name="Xiong Q."/>
            <person name="Saelim N."/>
            <person name="Wang L."/>
            <person name="Nong W."/>
            <person name="Wan A.T."/>
            <person name="Shi M."/>
            <person name="Liu X."/>
            <person name="Cao Q."/>
            <person name="Hui J.H.L."/>
            <person name="Sookrung N."/>
            <person name="Leung T.F."/>
            <person name="Tungtrongchitr A."/>
            <person name="Tsui S.K.W."/>
        </authorList>
    </citation>
    <scope>NUCLEOTIDE SEQUENCE [LARGE SCALE GENOMIC DNA]</scope>
    <source>
        <strain evidence="2">PWHHKU_190912</strain>
    </source>
</reference>
<dbReference type="SUPFAM" id="SSF56112">
    <property type="entry name" value="Protein kinase-like (PK-like)"/>
    <property type="match status" value="1"/>
</dbReference>
<protein>
    <recommendedName>
        <fullName evidence="1">CHK kinase-like domain-containing protein</fullName>
    </recommendedName>
</protein>
<accession>A0ABQ8TWQ1</accession>
<name>A0ABQ8TWQ1_PERAM</name>
<organism evidence="2 3">
    <name type="scientific">Periplaneta americana</name>
    <name type="common">American cockroach</name>
    <name type="synonym">Blatta americana</name>
    <dbReference type="NCBI Taxonomy" id="6978"/>
    <lineage>
        <taxon>Eukaryota</taxon>
        <taxon>Metazoa</taxon>
        <taxon>Ecdysozoa</taxon>
        <taxon>Arthropoda</taxon>
        <taxon>Hexapoda</taxon>
        <taxon>Insecta</taxon>
        <taxon>Pterygota</taxon>
        <taxon>Neoptera</taxon>
        <taxon>Polyneoptera</taxon>
        <taxon>Dictyoptera</taxon>
        <taxon>Blattodea</taxon>
        <taxon>Blattoidea</taxon>
        <taxon>Blattidae</taxon>
        <taxon>Blattinae</taxon>
        <taxon>Periplaneta</taxon>
    </lineage>
</organism>
<evidence type="ECO:0000313" key="2">
    <source>
        <dbReference type="EMBL" id="KAJ4451124.1"/>
    </source>
</evidence>
<feature type="non-terminal residue" evidence="2">
    <location>
        <position position="1"/>
    </location>
</feature>
<comment type="caution">
    <text evidence="2">The sequence shown here is derived from an EMBL/GenBank/DDBJ whole genome shotgun (WGS) entry which is preliminary data.</text>
</comment>
<dbReference type="PANTHER" id="PTHR11012">
    <property type="entry name" value="PROTEIN KINASE-LIKE DOMAIN-CONTAINING"/>
    <property type="match status" value="1"/>
</dbReference>
<proteinExistence type="predicted"/>
<dbReference type="InterPro" id="IPR004119">
    <property type="entry name" value="EcKL"/>
</dbReference>